<organism evidence="9 10">
    <name type="scientific">Mycobacterium shigaense</name>
    <dbReference type="NCBI Taxonomy" id="722731"/>
    <lineage>
        <taxon>Bacteria</taxon>
        <taxon>Bacillati</taxon>
        <taxon>Actinomycetota</taxon>
        <taxon>Actinomycetes</taxon>
        <taxon>Mycobacteriales</taxon>
        <taxon>Mycobacteriaceae</taxon>
        <taxon>Mycobacterium</taxon>
        <taxon>Mycobacterium simiae complex</taxon>
    </lineage>
</organism>
<feature type="transmembrane region" description="Helical" evidence="7">
    <location>
        <begin position="114"/>
        <end position="134"/>
    </location>
</feature>
<feature type="transmembrane region" description="Helical" evidence="7">
    <location>
        <begin position="51"/>
        <end position="71"/>
    </location>
</feature>
<feature type="domain" description="Major facilitator superfamily (MFS) profile" evidence="8">
    <location>
        <begin position="1"/>
        <end position="344"/>
    </location>
</feature>
<dbReference type="AlphaFoldDB" id="A0A1Z4EFY0"/>
<keyword evidence="3" id="KW-1003">Cell membrane</keyword>
<evidence type="ECO:0000256" key="4">
    <source>
        <dbReference type="ARBA" id="ARBA00022692"/>
    </source>
</evidence>
<keyword evidence="5 7" id="KW-1133">Transmembrane helix</keyword>
<feature type="transmembrane region" description="Helical" evidence="7">
    <location>
        <begin position="21"/>
        <end position="45"/>
    </location>
</feature>
<keyword evidence="6 7" id="KW-0472">Membrane</keyword>
<evidence type="ECO:0000256" key="5">
    <source>
        <dbReference type="ARBA" id="ARBA00022989"/>
    </source>
</evidence>
<evidence type="ECO:0000313" key="10">
    <source>
        <dbReference type="Proteomes" id="UP000217736"/>
    </source>
</evidence>
<reference evidence="10" key="1">
    <citation type="submission" date="2017-06" db="EMBL/GenBank/DDBJ databases">
        <title>Complete Genome Sequence of Mycobacterium shigaense.</title>
        <authorList>
            <person name="Fukano H."/>
            <person name="Yoshida M."/>
            <person name="Kazumi Y."/>
            <person name="Ogura Y."/>
            <person name="Mitarai S."/>
            <person name="Hayashi T."/>
            <person name="Hoshino Y."/>
        </authorList>
    </citation>
    <scope>NUCLEOTIDE SEQUENCE [LARGE SCALE GENOMIC DNA]</scope>
    <source>
        <strain evidence="10">UN-152</strain>
    </source>
</reference>
<keyword evidence="2" id="KW-0813">Transport</keyword>
<evidence type="ECO:0000256" key="7">
    <source>
        <dbReference type="SAM" id="Phobius"/>
    </source>
</evidence>
<dbReference type="PANTHER" id="PTHR42718:SF46">
    <property type="entry name" value="BLR6921 PROTEIN"/>
    <property type="match status" value="1"/>
</dbReference>
<feature type="transmembrane region" description="Helical" evidence="7">
    <location>
        <begin position="220"/>
        <end position="240"/>
    </location>
</feature>
<dbReference type="PANTHER" id="PTHR42718">
    <property type="entry name" value="MAJOR FACILITATOR SUPERFAMILY MULTIDRUG TRANSPORTER MFSC"/>
    <property type="match status" value="1"/>
</dbReference>
<sequence>MAPQPMAVVTHIFPAENRGPAIALWSMVGGVAGFCGPIVGGGIITNLGWQWIFLINLPIGIIAFALAAAYVPVLPNSSQNLDVLGTVFSGVAIALAVFGIQYGPQYHWARIAGSYITVSEVLALSLLFAAVFILHQWKYATEPLISSRIFRNRNFSAGLAANIIGTFGLASLALPLMLYAQNVRGMSPVGAALFFVPLGVASILMAPVAGWLTSKIQPRILALSGFIVMLTVLTLLVTEFEPTTPMWVIGLLTAVMGGGASLAGTAVGTVTLRNLSPDLAGTGSGLLTAAGLFSAVLASACMASILDVMLGSQSGFSSGDLMLAAARMRYAHGIAQSVMLPTVATFFGALVCLKMNDFPELPRSFRWTRRLGVTSPSERPVAVSDVYSPEVVAVSRKEEC</sequence>
<dbReference type="PROSITE" id="PS50850">
    <property type="entry name" value="MFS"/>
    <property type="match status" value="1"/>
</dbReference>
<dbReference type="Gene3D" id="1.20.1720.10">
    <property type="entry name" value="Multidrug resistance protein D"/>
    <property type="match status" value="1"/>
</dbReference>
<dbReference type="GO" id="GO:0022857">
    <property type="term" value="F:transmembrane transporter activity"/>
    <property type="evidence" value="ECO:0007669"/>
    <property type="project" value="InterPro"/>
</dbReference>
<feature type="transmembrane region" description="Helical" evidence="7">
    <location>
        <begin position="330"/>
        <end position="353"/>
    </location>
</feature>
<evidence type="ECO:0000256" key="6">
    <source>
        <dbReference type="ARBA" id="ARBA00023136"/>
    </source>
</evidence>
<dbReference type="Proteomes" id="UP000217736">
    <property type="component" value="Chromosome"/>
</dbReference>
<dbReference type="InterPro" id="IPR036259">
    <property type="entry name" value="MFS_trans_sf"/>
</dbReference>
<protein>
    <submittedName>
        <fullName evidence="9">Putative MFS-type transporter</fullName>
    </submittedName>
</protein>
<dbReference type="Pfam" id="PF07690">
    <property type="entry name" value="MFS_1"/>
    <property type="match status" value="1"/>
</dbReference>
<evidence type="ECO:0000313" key="9">
    <source>
        <dbReference type="EMBL" id="BAX91830.1"/>
    </source>
</evidence>
<comment type="subcellular location">
    <subcellularLocation>
        <location evidence="1">Cell membrane</location>
        <topology evidence="1">Multi-pass membrane protein</topology>
    </subcellularLocation>
</comment>
<dbReference type="SUPFAM" id="SSF103473">
    <property type="entry name" value="MFS general substrate transporter"/>
    <property type="match status" value="1"/>
</dbReference>
<gene>
    <name evidence="9" type="ORF">MSG_01676</name>
</gene>
<feature type="transmembrane region" description="Helical" evidence="7">
    <location>
        <begin position="284"/>
        <end position="310"/>
    </location>
</feature>
<feature type="transmembrane region" description="Helical" evidence="7">
    <location>
        <begin position="191"/>
        <end position="213"/>
    </location>
</feature>
<proteinExistence type="predicted"/>
<dbReference type="Gene3D" id="1.20.1250.20">
    <property type="entry name" value="MFS general substrate transporter like domains"/>
    <property type="match status" value="1"/>
</dbReference>
<evidence type="ECO:0000256" key="1">
    <source>
        <dbReference type="ARBA" id="ARBA00004651"/>
    </source>
</evidence>
<dbReference type="InterPro" id="IPR011701">
    <property type="entry name" value="MFS"/>
</dbReference>
<keyword evidence="4 7" id="KW-0812">Transmembrane</keyword>
<evidence type="ECO:0000259" key="8">
    <source>
        <dbReference type="PROSITE" id="PS50850"/>
    </source>
</evidence>
<dbReference type="KEGG" id="mshg:MSG_01676"/>
<dbReference type="EMBL" id="AP018164">
    <property type="protein sequence ID" value="BAX91830.1"/>
    <property type="molecule type" value="Genomic_DNA"/>
</dbReference>
<dbReference type="InterPro" id="IPR020846">
    <property type="entry name" value="MFS_dom"/>
</dbReference>
<dbReference type="GO" id="GO:0005886">
    <property type="term" value="C:plasma membrane"/>
    <property type="evidence" value="ECO:0007669"/>
    <property type="project" value="UniProtKB-SubCell"/>
</dbReference>
<name>A0A1Z4EFY0_9MYCO</name>
<evidence type="ECO:0000256" key="2">
    <source>
        <dbReference type="ARBA" id="ARBA00022448"/>
    </source>
</evidence>
<feature type="transmembrane region" description="Helical" evidence="7">
    <location>
        <begin position="155"/>
        <end position="179"/>
    </location>
</feature>
<keyword evidence="10" id="KW-1185">Reference proteome</keyword>
<feature type="transmembrane region" description="Helical" evidence="7">
    <location>
        <begin position="246"/>
        <end position="272"/>
    </location>
</feature>
<evidence type="ECO:0000256" key="3">
    <source>
        <dbReference type="ARBA" id="ARBA00022475"/>
    </source>
</evidence>
<feature type="transmembrane region" description="Helical" evidence="7">
    <location>
        <begin position="83"/>
        <end position="102"/>
    </location>
</feature>
<accession>A0A1Z4EFY0</accession>